<evidence type="ECO:0000256" key="1">
    <source>
        <dbReference type="SAM" id="MobiDB-lite"/>
    </source>
</evidence>
<evidence type="ECO:0000313" key="3">
    <source>
        <dbReference type="EMBL" id="KAF2730540.1"/>
    </source>
</evidence>
<comment type="caution">
    <text evidence="3">The sequence shown here is derived from an EMBL/GenBank/DDBJ whole genome shotgun (WGS) entry which is preliminary data.</text>
</comment>
<feature type="transmembrane region" description="Helical" evidence="2">
    <location>
        <begin position="257"/>
        <end position="277"/>
    </location>
</feature>
<evidence type="ECO:0000313" key="4">
    <source>
        <dbReference type="Proteomes" id="UP000799444"/>
    </source>
</evidence>
<feature type="transmembrane region" description="Helical" evidence="2">
    <location>
        <begin position="477"/>
        <end position="495"/>
    </location>
</feature>
<feature type="transmembrane region" description="Helical" evidence="2">
    <location>
        <begin position="289"/>
        <end position="308"/>
    </location>
</feature>
<dbReference type="AlphaFoldDB" id="A0A9P4QRW2"/>
<feature type="transmembrane region" description="Helical" evidence="2">
    <location>
        <begin position="223"/>
        <end position="245"/>
    </location>
</feature>
<sequence>MVSQEKGHSTDPDKPHHHHHHAHHEHELVPDIPVPIIESPMVAWDPETNAFSERHEASTLELFFDLFFVANLATFTQYHAIIDRDSFWSYIAFFAILWMTWFHVVLFDARWAADCLWERICKVVHFCVFAGFALVGYKFVLLDPKTPHWVYRVLCWILFISRVWLAIQYLIVTIFCSLRKNRYLRLTLPLALNTAVFLVTAAIFGGLVGGFSNVKQNLTGVLVALYVCIVLEMVGPLVISCVWTKLSFKATHVGERLGLLGLIIIGEGVIGTTKTVTRIMGKDGPYVEGIALIFCIILILTFIWILYYDNLPKYRFDPIKQQFWMLLHLPMQLAILGVAEGSQHIALARYYTQTADKFLVPVWWGCYANNLEGQALKANITLAIDYLKLNESRAAGKLALMNINNQLDALVDNAKICAPSNLEPVDNGIYGLPLSMTPFLNSVLGGIYSSIGLDIEPKNNIDAAAIGVHSFRIVYTYYWAAIILLLFCLTVSAILADRGIRLARFRITSLIARTVVSIFSTFALAHGLSNWDFYAKYISSAWILPTVTLLFWIVCVGDRISKFLRRRKEKKEAKYEVAPRHSSDETMLGVESRDEYAHTAQHTV</sequence>
<feature type="transmembrane region" description="Helical" evidence="2">
    <location>
        <begin position="62"/>
        <end position="81"/>
    </location>
</feature>
<name>A0A9P4QRW2_9PLEO</name>
<reference evidence="3" key="1">
    <citation type="journal article" date="2020" name="Stud. Mycol.">
        <title>101 Dothideomycetes genomes: a test case for predicting lifestyles and emergence of pathogens.</title>
        <authorList>
            <person name="Haridas S."/>
            <person name="Albert R."/>
            <person name="Binder M."/>
            <person name="Bloem J."/>
            <person name="Labutti K."/>
            <person name="Salamov A."/>
            <person name="Andreopoulos B."/>
            <person name="Baker S."/>
            <person name="Barry K."/>
            <person name="Bills G."/>
            <person name="Bluhm B."/>
            <person name="Cannon C."/>
            <person name="Castanera R."/>
            <person name="Culley D."/>
            <person name="Daum C."/>
            <person name="Ezra D."/>
            <person name="Gonzalez J."/>
            <person name="Henrissat B."/>
            <person name="Kuo A."/>
            <person name="Liang C."/>
            <person name="Lipzen A."/>
            <person name="Lutzoni F."/>
            <person name="Magnuson J."/>
            <person name="Mondo S."/>
            <person name="Nolan M."/>
            <person name="Ohm R."/>
            <person name="Pangilinan J."/>
            <person name="Park H.-J."/>
            <person name="Ramirez L."/>
            <person name="Alfaro M."/>
            <person name="Sun H."/>
            <person name="Tritt A."/>
            <person name="Yoshinaga Y."/>
            <person name="Zwiers L.-H."/>
            <person name="Turgeon B."/>
            <person name="Goodwin S."/>
            <person name="Spatafora J."/>
            <person name="Crous P."/>
            <person name="Grigoriev I."/>
        </authorList>
    </citation>
    <scope>NUCLEOTIDE SEQUENCE</scope>
    <source>
        <strain evidence="3">CBS 125425</strain>
    </source>
</reference>
<feature type="transmembrane region" description="Helical" evidence="2">
    <location>
        <begin position="537"/>
        <end position="557"/>
    </location>
</feature>
<feature type="transmembrane region" description="Helical" evidence="2">
    <location>
        <begin position="507"/>
        <end position="525"/>
    </location>
</feature>
<organism evidence="3 4">
    <name type="scientific">Polyplosphaeria fusca</name>
    <dbReference type="NCBI Taxonomy" id="682080"/>
    <lineage>
        <taxon>Eukaryota</taxon>
        <taxon>Fungi</taxon>
        <taxon>Dikarya</taxon>
        <taxon>Ascomycota</taxon>
        <taxon>Pezizomycotina</taxon>
        <taxon>Dothideomycetes</taxon>
        <taxon>Pleosporomycetidae</taxon>
        <taxon>Pleosporales</taxon>
        <taxon>Tetraplosphaeriaceae</taxon>
        <taxon>Polyplosphaeria</taxon>
    </lineage>
</organism>
<keyword evidence="2" id="KW-0812">Transmembrane</keyword>
<feature type="transmembrane region" description="Helical" evidence="2">
    <location>
        <begin position="190"/>
        <end position="211"/>
    </location>
</feature>
<dbReference type="Pfam" id="PF06772">
    <property type="entry name" value="LtrA"/>
    <property type="match status" value="1"/>
</dbReference>
<keyword evidence="4" id="KW-1185">Reference proteome</keyword>
<dbReference type="InterPro" id="IPR010640">
    <property type="entry name" value="Low_temperature_requirement_A"/>
</dbReference>
<accession>A0A9P4QRW2</accession>
<evidence type="ECO:0008006" key="5">
    <source>
        <dbReference type="Google" id="ProtNLM"/>
    </source>
</evidence>
<keyword evidence="2" id="KW-0472">Membrane</keyword>
<feature type="transmembrane region" description="Helical" evidence="2">
    <location>
        <begin position="119"/>
        <end position="137"/>
    </location>
</feature>
<evidence type="ECO:0000256" key="2">
    <source>
        <dbReference type="SAM" id="Phobius"/>
    </source>
</evidence>
<dbReference type="EMBL" id="ML996215">
    <property type="protein sequence ID" value="KAF2730540.1"/>
    <property type="molecule type" value="Genomic_DNA"/>
</dbReference>
<feature type="region of interest" description="Disordered" evidence="1">
    <location>
        <begin position="1"/>
        <end position="20"/>
    </location>
</feature>
<feature type="transmembrane region" description="Helical" evidence="2">
    <location>
        <begin position="87"/>
        <end position="107"/>
    </location>
</feature>
<protein>
    <recommendedName>
        <fullName evidence="5">Low temperature requirement A</fullName>
    </recommendedName>
</protein>
<proteinExistence type="predicted"/>
<dbReference type="PANTHER" id="PTHR42101:SF1">
    <property type="entry name" value="LOW TEMPERATURE REQUIREMENT A"/>
    <property type="match status" value="1"/>
</dbReference>
<feature type="compositionally biased region" description="Basic and acidic residues" evidence="1">
    <location>
        <begin position="1"/>
        <end position="14"/>
    </location>
</feature>
<feature type="transmembrane region" description="Helical" evidence="2">
    <location>
        <begin position="149"/>
        <end position="178"/>
    </location>
</feature>
<dbReference type="Proteomes" id="UP000799444">
    <property type="component" value="Unassembled WGS sequence"/>
</dbReference>
<gene>
    <name evidence="3" type="ORF">EJ04DRAFT_579793</name>
</gene>
<dbReference type="OrthoDB" id="3177213at2759"/>
<keyword evidence="2" id="KW-1133">Transmembrane helix</keyword>
<dbReference type="PANTHER" id="PTHR42101">
    <property type="entry name" value="CHROMOSOME 16, WHOLE GENOME SHOTGUN SEQUENCE"/>
    <property type="match status" value="1"/>
</dbReference>